<gene>
    <name evidence="2" type="ORF">LTR77_001315</name>
</gene>
<feature type="compositionally biased region" description="Basic and acidic residues" evidence="1">
    <location>
        <begin position="42"/>
        <end position="57"/>
    </location>
</feature>
<keyword evidence="3" id="KW-1185">Reference proteome</keyword>
<evidence type="ECO:0000313" key="2">
    <source>
        <dbReference type="EMBL" id="KAK5174235.1"/>
    </source>
</evidence>
<name>A0AAV9PJY3_9PEZI</name>
<feature type="region of interest" description="Disordered" evidence="1">
    <location>
        <begin position="354"/>
        <end position="378"/>
    </location>
</feature>
<comment type="caution">
    <text evidence="2">The sequence shown here is derived from an EMBL/GenBank/DDBJ whole genome shotgun (WGS) entry which is preliminary data.</text>
</comment>
<accession>A0AAV9PJY3</accession>
<evidence type="ECO:0000256" key="1">
    <source>
        <dbReference type="SAM" id="MobiDB-lite"/>
    </source>
</evidence>
<feature type="region of interest" description="Disordered" evidence="1">
    <location>
        <begin position="1"/>
        <end position="90"/>
    </location>
</feature>
<evidence type="ECO:0000313" key="3">
    <source>
        <dbReference type="Proteomes" id="UP001337655"/>
    </source>
</evidence>
<dbReference type="GeneID" id="89922663"/>
<dbReference type="EMBL" id="JAVRRT010000002">
    <property type="protein sequence ID" value="KAK5174235.1"/>
    <property type="molecule type" value="Genomic_DNA"/>
</dbReference>
<feature type="compositionally biased region" description="Basic and acidic residues" evidence="1">
    <location>
        <begin position="1"/>
        <end position="13"/>
    </location>
</feature>
<dbReference type="AlphaFoldDB" id="A0AAV9PJY3"/>
<proteinExistence type="predicted"/>
<organism evidence="2 3">
    <name type="scientific">Saxophila tyrrhenica</name>
    <dbReference type="NCBI Taxonomy" id="1690608"/>
    <lineage>
        <taxon>Eukaryota</taxon>
        <taxon>Fungi</taxon>
        <taxon>Dikarya</taxon>
        <taxon>Ascomycota</taxon>
        <taxon>Pezizomycotina</taxon>
        <taxon>Dothideomycetes</taxon>
        <taxon>Dothideomycetidae</taxon>
        <taxon>Mycosphaerellales</taxon>
        <taxon>Extremaceae</taxon>
        <taxon>Saxophila</taxon>
    </lineage>
</organism>
<dbReference type="RefSeq" id="XP_064662904.1">
    <property type="nucleotide sequence ID" value="XM_064798577.1"/>
</dbReference>
<feature type="region of interest" description="Disordered" evidence="1">
    <location>
        <begin position="108"/>
        <end position="150"/>
    </location>
</feature>
<reference evidence="2 3" key="1">
    <citation type="submission" date="2023-08" db="EMBL/GenBank/DDBJ databases">
        <title>Black Yeasts Isolated from many extreme environments.</title>
        <authorList>
            <person name="Coleine C."/>
            <person name="Stajich J.E."/>
            <person name="Selbmann L."/>
        </authorList>
    </citation>
    <scope>NUCLEOTIDE SEQUENCE [LARGE SCALE GENOMIC DNA]</scope>
    <source>
        <strain evidence="2 3">CCFEE 5935</strain>
    </source>
</reference>
<sequence length="378" mass="41149">MPDRIDKRKESVKPKPVHGSTEGAAGESEKQKSVSQRTVGRQRREAIQKIISDDRAKQTAHRNAQGPGRIITSDDNDNDAASVPQDTIDSALQRNSISQHAFPNPYAFDVTGNRGKMPAVDAQGPGSPFVATAQHRESDPQRQRQAQQQTRELDAALGLHRLQSAFPFLQPGYVSDRGDRPDFMQNVDLQRQPSSNQTPHRVERPSSIPVIVNSDSASVTLATARALGSGYEHIINSAEPFGPTSSTAQLQVSDAPEMMLTQPATEDGRPPGQMAYVSQNQMLEYHPAQPSSAEDQISMDLVAIASAGTPAEEEILDFVNQLLVTEDEDSYQPVADVATSSEETGIEEILEYASQLPHTEGEDLSDFDFGFDTGSQQS</sequence>
<protein>
    <submittedName>
        <fullName evidence="2">Uncharacterized protein</fullName>
    </submittedName>
</protein>
<dbReference type="Proteomes" id="UP001337655">
    <property type="component" value="Unassembled WGS sequence"/>
</dbReference>